<comment type="subcellular location">
    <subcellularLocation>
        <location evidence="2">Membrane</location>
        <topology evidence="2">Multi-pass membrane protein</topology>
    </subcellularLocation>
</comment>
<dbReference type="EC" id="3.4.21.105" evidence="4"/>
<dbReference type="SUPFAM" id="SSF144091">
    <property type="entry name" value="Rhomboid-like"/>
    <property type="match status" value="1"/>
</dbReference>
<evidence type="ECO:0000256" key="11">
    <source>
        <dbReference type="PIRNR" id="PIRNR037470"/>
    </source>
</evidence>
<evidence type="ECO:0000313" key="15">
    <source>
        <dbReference type="Proteomes" id="UP000025227"/>
    </source>
</evidence>
<dbReference type="InterPro" id="IPR017213">
    <property type="entry name" value="Peptidase_S54_rhomboid_met"/>
</dbReference>
<name>A0A7I4YF64_HAECO</name>
<dbReference type="OMA" id="SVFDMDA"/>
<dbReference type="InterPro" id="IPR022764">
    <property type="entry name" value="Peptidase_S54_rhomboid_dom"/>
</dbReference>
<evidence type="ECO:0000256" key="2">
    <source>
        <dbReference type="ARBA" id="ARBA00004141"/>
    </source>
</evidence>
<evidence type="ECO:0000256" key="3">
    <source>
        <dbReference type="ARBA" id="ARBA00009045"/>
    </source>
</evidence>
<proteinExistence type="inferred from homology"/>
<evidence type="ECO:0000256" key="7">
    <source>
        <dbReference type="ARBA" id="ARBA00022801"/>
    </source>
</evidence>
<evidence type="ECO:0000256" key="8">
    <source>
        <dbReference type="ARBA" id="ARBA00022825"/>
    </source>
</evidence>
<dbReference type="PANTHER" id="PTHR45840">
    <property type="entry name" value="RHOMBOID-RELATED PROTEIN"/>
    <property type="match status" value="1"/>
</dbReference>
<dbReference type="Pfam" id="PF13499">
    <property type="entry name" value="EF-hand_7"/>
    <property type="match status" value="1"/>
</dbReference>
<comment type="catalytic activity">
    <reaction evidence="1">
        <text>Cleaves type-1 transmembrane domains using a catalytic dyad composed of serine and histidine that are contributed by different transmembrane domains.</text>
        <dbReference type="EC" id="3.4.21.105"/>
    </reaction>
</comment>
<reference evidence="16" key="1">
    <citation type="submission" date="2020-12" db="UniProtKB">
        <authorList>
            <consortium name="WormBaseParasite"/>
        </authorList>
    </citation>
    <scope>IDENTIFICATION</scope>
    <source>
        <strain evidence="16">MHco3</strain>
    </source>
</reference>
<dbReference type="InterPro" id="IPR035952">
    <property type="entry name" value="Rhomboid-like_sf"/>
</dbReference>
<evidence type="ECO:0000256" key="5">
    <source>
        <dbReference type="ARBA" id="ARBA00022670"/>
    </source>
</evidence>
<evidence type="ECO:0000256" key="9">
    <source>
        <dbReference type="ARBA" id="ARBA00022989"/>
    </source>
</evidence>
<dbReference type="WBParaSite" id="HCON_00083630-00001">
    <property type="protein sequence ID" value="HCON_00083630-00001"/>
    <property type="gene ID" value="HCON_00083630"/>
</dbReference>
<dbReference type="Pfam" id="PF01694">
    <property type="entry name" value="Rhomboid"/>
    <property type="match status" value="1"/>
</dbReference>
<feature type="transmembrane region" description="Helical" evidence="13">
    <location>
        <begin position="215"/>
        <end position="232"/>
    </location>
</feature>
<dbReference type="InterPro" id="IPR011992">
    <property type="entry name" value="EF-hand-dom_pair"/>
</dbReference>
<evidence type="ECO:0000256" key="1">
    <source>
        <dbReference type="ARBA" id="ARBA00000156"/>
    </source>
</evidence>
<evidence type="ECO:0000256" key="4">
    <source>
        <dbReference type="ARBA" id="ARBA00013039"/>
    </source>
</evidence>
<evidence type="ECO:0000259" key="14">
    <source>
        <dbReference type="PROSITE" id="PS50222"/>
    </source>
</evidence>
<dbReference type="PIRSF" id="PIRSF037470">
    <property type="entry name" value="Rhomboid"/>
    <property type="match status" value="1"/>
</dbReference>
<dbReference type="InterPro" id="IPR002048">
    <property type="entry name" value="EF_hand_dom"/>
</dbReference>
<keyword evidence="6 13" id="KW-0812">Transmembrane</keyword>
<keyword evidence="9 13" id="KW-1133">Transmembrane helix</keyword>
<dbReference type="Gene3D" id="1.20.1540.10">
    <property type="entry name" value="Rhomboid-like"/>
    <property type="match status" value="1"/>
</dbReference>
<dbReference type="GO" id="GO:0006508">
    <property type="term" value="P:proteolysis"/>
    <property type="evidence" value="ECO:0007669"/>
    <property type="project" value="UniProtKB-KW"/>
</dbReference>
<feature type="active site" evidence="12">
    <location>
        <position position="302"/>
    </location>
</feature>
<dbReference type="GO" id="GO:0016020">
    <property type="term" value="C:membrane"/>
    <property type="evidence" value="ECO:0007669"/>
    <property type="project" value="UniProtKB-SubCell"/>
</dbReference>
<evidence type="ECO:0000256" key="6">
    <source>
        <dbReference type="ARBA" id="ARBA00022692"/>
    </source>
</evidence>
<keyword evidence="8" id="KW-0720">Serine protease</keyword>
<keyword evidence="15" id="KW-1185">Reference proteome</keyword>
<dbReference type="PROSITE" id="PS50222">
    <property type="entry name" value="EF_HAND_2"/>
    <property type="match status" value="1"/>
</dbReference>
<keyword evidence="5" id="KW-0645">Protease</keyword>
<dbReference type="InterPro" id="IPR051739">
    <property type="entry name" value="Rhomboid_IM_Serine_Proteases"/>
</dbReference>
<sequence length="375" mass="42750">VMFSDTKRYRTHYRAQFNQLKSSSDGEYAIPLDVLRTRLRKQRSSIKLRDDQIEALLREADKNGDERITVEEFEELVTSREAQSSQVKRALYAIADQVITPQQRIEVHSYIDEYTCCPPPLFILLITIIEILVFFYYYWTEPLAAGEDIFTFCAGCYVDNHVGPLLFAPKLRAQVWRFLSYALLHAGLIHLIGNMTVQIVIGVPLEIVHKPWRIGPLYLMAVLTGALLQYTLDPKVYVVGASAGVYALLTAHLANIFLNWAEMPYRWVRLGLISIFLVFDIATAIFRRICSDECDTVSHSAHIAGGITGFCFGVVILYNIVERPWERIIKHVCISLYVAFVAFTIALTIFQQPESSALWESSKCTQQAWLRAALL</sequence>
<evidence type="ECO:0000256" key="12">
    <source>
        <dbReference type="PIRSR" id="PIRSR037470-50"/>
    </source>
</evidence>
<keyword evidence="7" id="KW-0378">Hydrolase</keyword>
<dbReference type="SUPFAM" id="SSF47473">
    <property type="entry name" value="EF-hand"/>
    <property type="match status" value="1"/>
</dbReference>
<dbReference type="AlphaFoldDB" id="A0A7I4YF64"/>
<dbReference type="GO" id="GO:0004252">
    <property type="term" value="F:serine-type endopeptidase activity"/>
    <property type="evidence" value="ECO:0007669"/>
    <property type="project" value="UniProtKB-UniRule"/>
</dbReference>
<accession>A0A7I4YF64</accession>
<feature type="active site" description="Nucleophile" evidence="12">
    <location>
        <position position="242"/>
    </location>
</feature>
<evidence type="ECO:0000313" key="16">
    <source>
        <dbReference type="WBParaSite" id="HCON_00083630-00001"/>
    </source>
</evidence>
<dbReference type="GO" id="GO:0005509">
    <property type="term" value="F:calcium ion binding"/>
    <property type="evidence" value="ECO:0007669"/>
    <property type="project" value="InterPro"/>
</dbReference>
<feature type="domain" description="EF-hand" evidence="14">
    <location>
        <begin position="48"/>
        <end position="83"/>
    </location>
</feature>
<feature type="transmembrane region" description="Helical" evidence="13">
    <location>
        <begin position="238"/>
        <end position="258"/>
    </location>
</feature>
<protein>
    <recommendedName>
        <fullName evidence="4">rhomboid protease</fullName>
        <ecNumber evidence="4">3.4.21.105</ecNumber>
    </recommendedName>
</protein>
<evidence type="ECO:0000256" key="13">
    <source>
        <dbReference type="SAM" id="Phobius"/>
    </source>
</evidence>
<feature type="transmembrane region" description="Helical" evidence="13">
    <location>
        <begin position="270"/>
        <end position="289"/>
    </location>
</feature>
<dbReference type="Proteomes" id="UP000025227">
    <property type="component" value="Unplaced"/>
</dbReference>
<evidence type="ECO:0000256" key="10">
    <source>
        <dbReference type="ARBA" id="ARBA00023136"/>
    </source>
</evidence>
<dbReference type="OrthoDB" id="418595at2759"/>
<dbReference type="PANTHER" id="PTHR45840:SF2">
    <property type="entry name" value="PROTEIN RHOMBOID-RELATED"/>
    <property type="match status" value="1"/>
</dbReference>
<dbReference type="Gene3D" id="1.10.238.10">
    <property type="entry name" value="EF-hand"/>
    <property type="match status" value="1"/>
</dbReference>
<feature type="transmembrane region" description="Helical" evidence="13">
    <location>
        <begin position="301"/>
        <end position="321"/>
    </location>
</feature>
<feature type="transmembrane region" description="Helical" evidence="13">
    <location>
        <begin position="328"/>
        <end position="350"/>
    </location>
</feature>
<dbReference type="FunFam" id="1.20.1540.10:FF:000007">
    <property type="entry name" value="Rhomboid like 2"/>
    <property type="match status" value="1"/>
</dbReference>
<dbReference type="SMART" id="SM00054">
    <property type="entry name" value="EFh"/>
    <property type="match status" value="1"/>
</dbReference>
<keyword evidence="10 13" id="KW-0472">Membrane</keyword>
<organism evidence="15 16">
    <name type="scientific">Haemonchus contortus</name>
    <name type="common">Barber pole worm</name>
    <dbReference type="NCBI Taxonomy" id="6289"/>
    <lineage>
        <taxon>Eukaryota</taxon>
        <taxon>Metazoa</taxon>
        <taxon>Ecdysozoa</taxon>
        <taxon>Nematoda</taxon>
        <taxon>Chromadorea</taxon>
        <taxon>Rhabditida</taxon>
        <taxon>Rhabditina</taxon>
        <taxon>Rhabditomorpha</taxon>
        <taxon>Strongyloidea</taxon>
        <taxon>Trichostrongylidae</taxon>
        <taxon>Haemonchus</taxon>
    </lineage>
</organism>
<feature type="transmembrane region" description="Helical" evidence="13">
    <location>
        <begin position="121"/>
        <end position="139"/>
    </location>
</feature>
<comment type="similarity">
    <text evidence="3 11">Belongs to the peptidase S54 family.</text>
</comment>
<feature type="transmembrane region" description="Helical" evidence="13">
    <location>
        <begin position="178"/>
        <end position="203"/>
    </location>
</feature>